<feature type="transmembrane region" description="Helical" evidence="12">
    <location>
        <begin position="236"/>
        <end position="255"/>
    </location>
</feature>
<evidence type="ECO:0000256" key="12">
    <source>
        <dbReference type="SAM" id="Phobius"/>
    </source>
</evidence>
<evidence type="ECO:0000256" key="11">
    <source>
        <dbReference type="ARBA" id="ARBA00023136"/>
    </source>
</evidence>
<keyword evidence="3" id="KW-0813">Transport</keyword>
<feature type="transmembrane region" description="Helical" evidence="12">
    <location>
        <begin position="456"/>
        <end position="476"/>
    </location>
</feature>
<evidence type="ECO:0000256" key="8">
    <source>
        <dbReference type="ARBA" id="ARBA00022958"/>
    </source>
</evidence>
<evidence type="ECO:0000256" key="9">
    <source>
        <dbReference type="ARBA" id="ARBA00022989"/>
    </source>
</evidence>
<dbReference type="PIRSF" id="PIRSF006247">
    <property type="entry name" value="TrkH"/>
    <property type="match status" value="1"/>
</dbReference>
<evidence type="ECO:0000256" key="7">
    <source>
        <dbReference type="ARBA" id="ARBA00022692"/>
    </source>
</evidence>
<reference evidence="13" key="1">
    <citation type="submission" date="2018-06" db="EMBL/GenBank/DDBJ databases">
        <authorList>
            <person name="Zhirakovskaya E."/>
        </authorList>
    </citation>
    <scope>NUCLEOTIDE SEQUENCE</scope>
</reference>
<dbReference type="Pfam" id="PF02386">
    <property type="entry name" value="TrkH"/>
    <property type="match status" value="1"/>
</dbReference>
<gene>
    <name evidence="13" type="ORF">MNBD_GAMMA15-1521</name>
</gene>
<proteinExistence type="inferred from homology"/>
<feature type="transmembrane region" description="Helical" evidence="12">
    <location>
        <begin position="12"/>
        <end position="32"/>
    </location>
</feature>
<protein>
    <submittedName>
        <fullName evidence="13">Trk potassium uptake system protein TrkH</fullName>
    </submittedName>
</protein>
<dbReference type="NCBIfam" id="TIGR00933">
    <property type="entry name" value="2a38"/>
    <property type="match status" value="1"/>
</dbReference>
<dbReference type="GO" id="GO:0005886">
    <property type="term" value="C:plasma membrane"/>
    <property type="evidence" value="ECO:0007669"/>
    <property type="project" value="UniProtKB-SubCell"/>
</dbReference>
<name>A0A3B0ZF33_9ZZZZ</name>
<feature type="transmembrane region" description="Helical" evidence="12">
    <location>
        <begin position="276"/>
        <end position="298"/>
    </location>
</feature>
<dbReference type="AlphaFoldDB" id="A0A3B0ZF33"/>
<dbReference type="PANTHER" id="PTHR32024:SF2">
    <property type="entry name" value="TRK SYSTEM POTASSIUM UPTAKE PROTEIN TRKG-RELATED"/>
    <property type="match status" value="1"/>
</dbReference>
<comment type="similarity">
    <text evidence="2">Belongs to the TrkH potassium transport family.</text>
</comment>
<organism evidence="13">
    <name type="scientific">hydrothermal vent metagenome</name>
    <dbReference type="NCBI Taxonomy" id="652676"/>
    <lineage>
        <taxon>unclassified sequences</taxon>
        <taxon>metagenomes</taxon>
        <taxon>ecological metagenomes</taxon>
    </lineage>
</organism>
<keyword evidence="9 12" id="KW-1133">Transmembrane helix</keyword>
<keyword evidence="8" id="KW-0630">Potassium</keyword>
<keyword evidence="10" id="KW-0406">Ion transport</keyword>
<dbReference type="InterPro" id="IPR004772">
    <property type="entry name" value="TrkH"/>
</dbReference>
<feature type="transmembrane region" description="Helical" evidence="12">
    <location>
        <begin position="182"/>
        <end position="203"/>
    </location>
</feature>
<evidence type="ECO:0000256" key="6">
    <source>
        <dbReference type="ARBA" id="ARBA00022538"/>
    </source>
</evidence>
<evidence type="ECO:0000256" key="1">
    <source>
        <dbReference type="ARBA" id="ARBA00004429"/>
    </source>
</evidence>
<dbReference type="GO" id="GO:0015379">
    <property type="term" value="F:potassium:chloride symporter activity"/>
    <property type="evidence" value="ECO:0007669"/>
    <property type="project" value="InterPro"/>
</dbReference>
<comment type="subcellular location">
    <subcellularLocation>
        <location evidence="1">Cell inner membrane</location>
        <topology evidence="1">Multi-pass membrane protein</topology>
    </subcellularLocation>
</comment>
<sequence>MGLYRSMRVVGILVLAYSMSMLPPVLVSLWYSDGEVSHFGAALLVISAAGLLIMQLAGVHDAGKNLRRRDGFIVVVFFWVVLSLLGAIPLMLGTHMTFVDALFEAVSGFTTTGATVIVGLDSLPPSILYYRQQLQWLGGMGLVVLAIAVLPMLGIGGAQLYRAETPGPGKEEKITPRLVQSARALWMIYVGLTLLCATAYWLAGMPLFDAVAHSFSTVSTGGFSTHDASLGYFDSAAIELVATLFMLLGGINFGVHYMVLRDRNPMRYFQNTEVRSYLLIIVVLLLVIFSTLTVTGVYRSFGHAVMDAGFEVVSVITSTGFGEADFSRWPLFLPLMLIFTSFIGGCGGSTAGGIKVLRFVLLFKQGAREVTNLMHPHAIRPIKLGGRVVNNHTIQSVWGFFSVYLFVFVTLTLLMMMAGLDQVSAFSAVATSMNNLGPGLGEVAYTFAAVSDPVKLLAMIAMLLGRLEIFTLLVLLSPRFWLE</sequence>
<keyword evidence="7 12" id="KW-0812">Transmembrane</keyword>
<keyword evidence="5" id="KW-0997">Cell inner membrane</keyword>
<evidence type="ECO:0000256" key="2">
    <source>
        <dbReference type="ARBA" id="ARBA00009137"/>
    </source>
</evidence>
<accession>A0A3B0ZF33</accession>
<dbReference type="InterPro" id="IPR003445">
    <property type="entry name" value="Cat_transpt"/>
</dbReference>
<evidence type="ECO:0000256" key="4">
    <source>
        <dbReference type="ARBA" id="ARBA00022475"/>
    </source>
</evidence>
<keyword evidence="4" id="KW-1003">Cell membrane</keyword>
<evidence type="ECO:0000313" key="13">
    <source>
        <dbReference type="EMBL" id="VAW79984.1"/>
    </source>
</evidence>
<evidence type="ECO:0000256" key="10">
    <source>
        <dbReference type="ARBA" id="ARBA00023065"/>
    </source>
</evidence>
<feature type="transmembrane region" description="Helical" evidence="12">
    <location>
        <begin position="136"/>
        <end position="161"/>
    </location>
</feature>
<evidence type="ECO:0000256" key="3">
    <source>
        <dbReference type="ARBA" id="ARBA00022448"/>
    </source>
</evidence>
<feature type="transmembrane region" description="Helical" evidence="12">
    <location>
        <begin position="331"/>
        <end position="354"/>
    </location>
</feature>
<keyword evidence="6" id="KW-0633">Potassium transport</keyword>
<feature type="transmembrane region" description="Helical" evidence="12">
    <location>
        <begin position="397"/>
        <end position="418"/>
    </location>
</feature>
<keyword evidence="11 12" id="KW-0472">Membrane</keyword>
<evidence type="ECO:0000256" key="5">
    <source>
        <dbReference type="ARBA" id="ARBA00022519"/>
    </source>
</evidence>
<dbReference type="PANTHER" id="PTHR32024">
    <property type="entry name" value="TRK SYSTEM POTASSIUM UPTAKE PROTEIN TRKG-RELATED"/>
    <property type="match status" value="1"/>
</dbReference>
<feature type="transmembrane region" description="Helical" evidence="12">
    <location>
        <begin position="71"/>
        <end position="92"/>
    </location>
</feature>
<dbReference type="EMBL" id="UOFN01000121">
    <property type="protein sequence ID" value="VAW79984.1"/>
    <property type="molecule type" value="Genomic_DNA"/>
</dbReference>
<feature type="transmembrane region" description="Helical" evidence="12">
    <location>
        <begin position="38"/>
        <end position="59"/>
    </location>
</feature>